<evidence type="ECO:0000313" key="4">
    <source>
        <dbReference type="EMBL" id="EFC42188.1"/>
    </source>
</evidence>
<dbReference type="VEuPathDB" id="AmoebaDB:NAEGRDRAFT_69874"/>
<dbReference type="GeneID" id="8855560"/>
<feature type="transmembrane region" description="Helical" evidence="3">
    <location>
        <begin position="491"/>
        <end position="511"/>
    </location>
</feature>
<dbReference type="Proteomes" id="UP000006671">
    <property type="component" value="Unassembled WGS sequence"/>
</dbReference>
<name>D2VLR6_NAEGR</name>
<keyword evidence="3" id="KW-0812">Transmembrane</keyword>
<feature type="compositionally biased region" description="Low complexity" evidence="2">
    <location>
        <begin position="222"/>
        <end position="232"/>
    </location>
</feature>
<dbReference type="GO" id="GO:0006882">
    <property type="term" value="P:intracellular zinc ion homeostasis"/>
    <property type="evidence" value="ECO:0007669"/>
    <property type="project" value="InterPro"/>
</dbReference>
<evidence type="ECO:0000256" key="3">
    <source>
        <dbReference type="SAM" id="Phobius"/>
    </source>
</evidence>
<dbReference type="AlphaFoldDB" id="D2VLR6"/>
<reference evidence="4 5" key="1">
    <citation type="journal article" date="2010" name="Cell">
        <title>The genome of Naegleria gruberi illuminates early eukaryotic versatility.</title>
        <authorList>
            <person name="Fritz-Laylin L.K."/>
            <person name="Prochnik S.E."/>
            <person name="Ginger M.L."/>
            <person name="Dacks J.B."/>
            <person name="Carpenter M.L."/>
            <person name="Field M.C."/>
            <person name="Kuo A."/>
            <person name="Paredez A."/>
            <person name="Chapman J."/>
            <person name="Pham J."/>
            <person name="Shu S."/>
            <person name="Neupane R."/>
            <person name="Cipriano M."/>
            <person name="Mancuso J."/>
            <person name="Tu H."/>
            <person name="Salamov A."/>
            <person name="Lindquist E."/>
            <person name="Shapiro H."/>
            <person name="Lucas S."/>
            <person name="Grigoriev I.V."/>
            <person name="Cande W.Z."/>
            <person name="Fulton C."/>
            <person name="Rokhsar D.S."/>
            <person name="Dawson S.C."/>
        </authorList>
    </citation>
    <scope>NUCLEOTIDE SEQUENCE [LARGE SCALE GENOMIC DNA]</scope>
    <source>
        <strain evidence="4 5">NEG-M</strain>
    </source>
</reference>
<evidence type="ECO:0000256" key="2">
    <source>
        <dbReference type="SAM" id="MobiDB-lite"/>
    </source>
</evidence>
<dbReference type="GO" id="GO:0005794">
    <property type="term" value="C:Golgi apparatus"/>
    <property type="evidence" value="ECO:0007669"/>
    <property type="project" value="TreeGrafter"/>
</dbReference>
<dbReference type="RefSeq" id="XP_002674932.1">
    <property type="nucleotide sequence ID" value="XM_002674886.1"/>
</dbReference>
<keyword evidence="5" id="KW-1185">Reference proteome</keyword>
<organism evidence="5">
    <name type="scientific">Naegleria gruberi</name>
    <name type="common">Amoeba</name>
    <dbReference type="NCBI Taxonomy" id="5762"/>
    <lineage>
        <taxon>Eukaryota</taxon>
        <taxon>Discoba</taxon>
        <taxon>Heterolobosea</taxon>
        <taxon>Tetramitia</taxon>
        <taxon>Eutetramitia</taxon>
        <taxon>Vahlkampfiidae</taxon>
        <taxon>Naegleria</taxon>
    </lineage>
</organism>
<dbReference type="KEGG" id="ngr:NAEGRDRAFT_69874"/>
<keyword evidence="3" id="KW-0472">Membrane</keyword>
<feature type="transmembrane region" description="Helical" evidence="3">
    <location>
        <begin position="351"/>
        <end position="371"/>
    </location>
</feature>
<feature type="transmembrane region" description="Helical" evidence="3">
    <location>
        <begin position="281"/>
        <end position="299"/>
    </location>
</feature>
<sequence>MPILVIAQDMSVRIHLFSTMFLNWFKTLIVFVIGFILNLKHLITTGGYKQLFTKKNISDNLTSLSNWIQSLQNTNPEAHWLLGNIQQFVSFFISPLSLSSSRNYSLSFQQHQQLKTHFLFCIIILTFSILEIFIGMIQYGSTHNHESAKSNNEEQENIVQSFRNHGFMVSLLILFSGFYLLHRGFMFLIDLIVIYIKTTHEENTLQGSSSSVINKSSQFKTNSVPNNNNNSNTFDSPLGSTTSSLNNTSSFGDNSTLEEEGSIKRLLFQPYTYSLWKRLRVLLRFANAVFSSFLSLSIFSEMIQYVLTSKFSSQAHEEENGVGLHIPSSARASNDHSTTIDTLLDQYRVGIFTYLLVLFGLFINGLSIYLFGNYSGSSSYQAKKNEEDFLLLSSAEKRKNPSSNSSRGSVPLNRMNSSPMWYQQFSSFNSVFNTSQTTTIGRYYNTIHNYIREKIPSAKFWIYIIMREAHIHVALFIYLKAVYYSSAGIGFDFVLCCMSTMTCVFFSLPVLKANGKILLQTTPENLSNHLNSCVKEVSSMVEGVLECHSEHFWALNCSSLDEADEEDIEIDADKRKQELIATIKVRVANNDQVDHQRVLQSVRRIFCSNGLLKEHNLTVQVEKNTILGLEKIYQDDE</sequence>
<keyword evidence="3" id="KW-1133">Transmembrane helix</keyword>
<evidence type="ECO:0000313" key="5">
    <source>
        <dbReference type="Proteomes" id="UP000006671"/>
    </source>
</evidence>
<evidence type="ECO:0000256" key="1">
    <source>
        <dbReference type="ARBA" id="ARBA00022448"/>
    </source>
</evidence>
<dbReference type="GO" id="GO:0005385">
    <property type="term" value="F:zinc ion transmembrane transporter activity"/>
    <property type="evidence" value="ECO:0007669"/>
    <property type="project" value="InterPro"/>
</dbReference>
<gene>
    <name evidence="4" type="ORF">NAEGRDRAFT_69874</name>
</gene>
<feature type="transmembrane region" description="Helical" evidence="3">
    <location>
        <begin position="118"/>
        <end position="141"/>
    </location>
</feature>
<feature type="region of interest" description="Disordered" evidence="2">
    <location>
        <begin position="218"/>
        <end position="239"/>
    </location>
</feature>
<dbReference type="OrthoDB" id="5382797at2759"/>
<dbReference type="STRING" id="5762.D2VLR6"/>
<accession>D2VLR6</accession>
<dbReference type="EMBL" id="GG738881">
    <property type="protein sequence ID" value="EFC42188.1"/>
    <property type="molecule type" value="Genomic_DNA"/>
</dbReference>
<protein>
    <submittedName>
        <fullName evidence="4">Predicted protein</fullName>
    </submittedName>
</protein>
<keyword evidence="1" id="KW-0813">Transport</keyword>
<dbReference type="InParanoid" id="D2VLR6"/>
<feature type="transmembrane region" description="Helical" evidence="3">
    <location>
        <begin position="460"/>
        <end position="479"/>
    </location>
</feature>
<dbReference type="PANTHER" id="PTHR45755">
    <property type="match status" value="1"/>
</dbReference>
<dbReference type="InterPro" id="IPR045316">
    <property type="entry name" value="Msc2-like"/>
</dbReference>
<dbReference type="PANTHER" id="PTHR45755:SF3">
    <property type="entry name" value="METAL TOLERANCE PROTEIN C2"/>
    <property type="match status" value="1"/>
</dbReference>
<feature type="transmembrane region" description="Helical" evidence="3">
    <location>
        <begin position="161"/>
        <end position="181"/>
    </location>
</feature>
<feature type="transmembrane region" description="Helical" evidence="3">
    <location>
        <begin position="21"/>
        <end position="39"/>
    </location>
</feature>
<proteinExistence type="predicted"/>